<evidence type="ECO:0000313" key="2">
    <source>
        <dbReference type="EMBL" id="KAJ8365741.1"/>
    </source>
</evidence>
<accession>A0A9Q1FT16</accession>
<gene>
    <name evidence="2" type="ORF">SKAU_G00145720</name>
</gene>
<name>A0A9Q1FT16_SYNKA</name>
<protein>
    <submittedName>
        <fullName evidence="2">Uncharacterized protein</fullName>
    </submittedName>
</protein>
<proteinExistence type="predicted"/>
<reference evidence="2" key="1">
    <citation type="journal article" date="2023" name="Science">
        <title>Genome structures resolve the early diversification of teleost fishes.</title>
        <authorList>
            <person name="Parey E."/>
            <person name="Louis A."/>
            <person name="Montfort J."/>
            <person name="Bouchez O."/>
            <person name="Roques C."/>
            <person name="Iampietro C."/>
            <person name="Lluch J."/>
            <person name="Castinel A."/>
            <person name="Donnadieu C."/>
            <person name="Desvignes T."/>
            <person name="Floi Bucao C."/>
            <person name="Jouanno E."/>
            <person name="Wen M."/>
            <person name="Mejri S."/>
            <person name="Dirks R."/>
            <person name="Jansen H."/>
            <person name="Henkel C."/>
            <person name="Chen W.J."/>
            <person name="Zahm M."/>
            <person name="Cabau C."/>
            <person name="Klopp C."/>
            <person name="Thompson A.W."/>
            <person name="Robinson-Rechavi M."/>
            <person name="Braasch I."/>
            <person name="Lecointre G."/>
            <person name="Bobe J."/>
            <person name="Postlethwait J.H."/>
            <person name="Berthelot C."/>
            <person name="Roest Crollius H."/>
            <person name="Guiguen Y."/>
        </authorList>
    </citation>
    <scope>NUCLEOTIDE SEQUENCE</scope>
    <source>
        <strain evidence="2">WJC10195</strain>
    </source>
</reference>
<organism evidence="2 3">
    <name type="scientific">Synaphobranchus kaupii</name>
    <name type="common">Kaup's arrowtooth eel</name>
    <dbReference type="NCBI Taxonomy" id="118154"/>
    <lineage>
        <taxon>Eukaryota</taxon>
        <taxon>Metazoa</taxon>
        <taxon>Chordata</taxon>
        <taxon>Craniata</taxon>
        <taxon>Vertebrata</taxon>
        <taxon>Euteleostomi</taxon>
        <taxon>Actinopterygii</taxon>
        <taxon>Neopterygii</taxon>
        <taxon>Teleostei</taxon>
        <taxon>Anguilliformes</taxon>
        <taxon>Synaphobranchidae</taxon>
        <taxon>Synaphobranchus</taxon>
    </lineage>
</organism>
<dbReference type="EMBL" id="JAINUF010000004">
    <property type="protein sequence ID" value="KAJ8365741.1"/>
    <property type="molecule type" value="Genomic_DNA"/>
</dbReference>
<evidence type="ECO:0000256" key="1">
    <source>
        <dbReference type="SAM" id="MobiDB-lite"/>
    </source>
</evidence>
<dbReference type="Proteomes" id="UP001152622">
    <property type="component" value="Chromosome 4"/>
</dbReference>
<dbReference type="AlphaFoldDB" id="A0A9Q1FT16"/>
<keyword evidence="3" id="KW-1185">Reference proteome</keyword>
<sequence>MSTRIIPRNIPRDRLTASYRRVSIGFAFGSAIHDTKRQTALCPGPIPEHTKEGWKSPMRDSFCGALTHAADDDGASWAAARAELHLQGKCGLFFGRLALPTRARSRREPARGVIASERNKSNGRQSSFPGNYYIKADTTVLEEACHSAHPFSPLSRAGVEIFHFVLTEYFAVTVEQEGQPKRQ</sequence>
<comment type="caution">
    <text evidence="2">The sequence shown here is derived from an EMBL/GenBank/DDBJ whole genome shotgun (WGS) entry which is preliminary data.</text>
</comment>
<feature type="region of interest" description="Disordered" evidence="1">
    <location>
        <begin position="108"/>
        <end position="128"/>
    </location>
</feature>
<evidence type="ECO:0000313" key="3">
    <source>
        <dbReference type="Proteomes" id="UP001152622"/>
    </source>
</evidence>